<evidence type="ECO:0000256" key="7">
    <source>
        <dbReference type="ARBA" id="ARBA00023136"/>
    </source>
</evidence>
<comment type="caution">
    <text evidence="13">The sequence shown here is derived from an EMBL/GenBank/DDBJ whole genome shotgun (WGS) entry which is preliminary data.</text>
</comment>
<name>A0A369J479_HYPMA</name>
<dbReference type="Pfam" id="PF04573">
    <property type="entry name" value="SPC22"/>
    <property type="match status" value="1"/>
</dbReference>
<feature type="region of interest" description="Disordered" evidence="11">
    <location>
        <begin position="1"/>
        <end position="27"/>
    </location>
</feature>
<dbReference type="PANTHER" id="PTHR12804:SF0">
    <property type="entry name" value="SIGNAL PEPTIDASE COMPLEX SUBUNIT 3"/>
    <property type="match status" value="1"/>
</dbReference>
<evidence type="ECO:0000256" key="6">
    <source>
        <dbReference type="ARBA" id="ARBA00022989"/>
    </source>
</evidence>
<evidence type="ECO:0000256" key="4">
    <source>
        <dbReference type="ARBA" id="ARBA00022824"/>
    </source>
</evidence>
<comment type="subcellular location">
    <subcellularLocation>
        <location evidence="1">Endoplasmic reticulum membrane</location>
        <topology evidence="1">Single-pass type II membrane protein</topology>
    </subcellularLocation>
</comment>
<dbReference type="GO" id="GO:0005787">
    <property type="term" value="C:signal peptidase complex"/>
    <property type="evidence" value="ECO:0007669"/>
    <property type="project" value="InterPro"/>
</dbReference>
<evidence type="ECO:0000256" key="12">
    <source>
        <dbReference type="SAM" id="Phobius"/>
    </source>
</evidence>
<keyword evidence="6 12" id="KW-1133">Transmembrane helix</keyword>
<evidence type="ECO:0000256" key="9">
    <source>
        <dbReference type="ARBA" id="ARBA00033146"/>
    </source>
</evidence>
<keyword evidence="3 12" id="KW-0812">Transmembrane</keyword>
<dbReference type="InterPro" id="IPR007653">
    <property type="entry name" value="SPC3"/>
</dbReference>
<comment type="function">
    <text evidence="10">Essential component of the signal peptidase complex (SPC) which catalyzes the cleavage of N-terminal signal sequences from nascent proteins as they are translocated into the lumen of the endoplasmic reticulum. Essential for the SPC catalytic activity, possibly by stabilizing and positioning the active center of the complex close to the lumenal surface. Essential for viability.</text>
</comment>
<dbReference type="STRING" id="39966.A0A369J479"/>
<evidence type="ECO:0000256" key="11">
    <source>
        <dbReference type="SAM" id="MobiDB-lite"/>
    </source>
</evidence>
<dbReference type="InParanoid" id="A0A369J479"/>
<organism evidence="13 14">
    <name type="scientific">Hypsizygus marmoreus</name>
    <name type="common">White beech mushroom</name>
    <name type="synonym">Agaricus marmoreus</name>
    <dbReference type="NCBI Taxonomy" id="39966"/>
    <lineage>
        <taxon>Eukaryota</taxon>
        <taxon>Fungi</taxon>
        <taxon>Dikarya</taxon>
        <taxon>Basidiomycota</taxon>
        <taxon>Agaricomycotina</taxon>
        <taxon>Agaricomycetes</taxon>
        <taxon>Agaricomycetidae</taxon>
        <taxon>Agaricales</taxon>
        <taxon>Tricholomatineae</taxon>
        <taxon>Lyophyllaceae</taxon>
        <taxon>Hypsizygus</taxon>
    </lineage>
</organism>
<evidence type="ECO:0000256" key="1">
    <source>
        <dbReference type="ARBA" id="ARBA00004648"/>
    </source>
</evidence>
<evidence type="ECO:0000256" key="8">
    <source>
        <dbReference type="ARBA" id="ARBA00029556"/>
    </source>
</evidence>
<accession>A0A369J479</accession>
<dbReference type="GO" id="GO:0045047">
    <property type="term" value="P:protein targeting to ER"/>
    <property type="evidence" value="ECO:0007669"/>
    <property type="project" value="TreeGrafter"/>
</dbReference>
<gene>
    <name evidence="13" type="ORF">Hypma_002597</name>
</gene>
<feature type="transmembrane region" description="Helical" evidence="12">
    <location>
        <begin position="55"/>
        <end position="77"/>
    </location>
</feature>
<dbReference type="OrthoDB" id="10261524at2759"/>
<keyword evidence="4" id="KW-0256">Endoplasmic reticulum</keyword>
<evidence type="ECO:0000313" key="13">
    <source>
        <dbReference type="EMBL" id="RDB16778.1"/>
    </source>
</evidence>
<protein>
    <recommendedName>
        <fullName evidence="8">Signal peptidase complex subunit 3</fullName>
    </recommendedName>
    <alternativeName>
        <fullName evidence="9">Microsomal signal peptidase subunit 3</fullName>
    </alternativeName>
</protein>
<evidence type="ECO:0000313" key="14">
    <source>
        <dbReference type="Proteomes" id="UP000076154"/>
    </source>
</evidence>
<sequence length="222" mass="24856">TQRYATTGGLTASRVRAAEREESEATVSLTRDHEHRLNNESSPPMHSIFSRINNVSALLSSCTMALLAAIALSSLLFTADPKGDLAIASVKVYPANQRRYSSKKQELAFVNFNITADLTPLFHWNTKQLFLYLEAEYTNTQGVKNEVVIWDRIVRRKEDAVVSVVGKNKYMFRELSSTFKNIPPAHYTLKYNVMPYVGALMYGEAATSLEPVAFPEAQSRVS</sequence>
<evidence type="ECO:0000256" key="5">
    <source>
        <dbReference type="ARBA" id="ARBA00022968"/>
    </source>
</evidence>
<proteinExistence type="inferred from homology"/>
<dbReference type="Proteomes" id="UP000076154">
    <property type="component" value="Unassembled WGS sequence"/>
</dbReference>
<dbReference type="PANTHER" id="PTHR12804">
    <property type="entry name" value="MICROSOMAL SIGNAL PEPTIDASE 23 KD SUBUNIT SPC22/23"/>
    <property type="match status" value="1"/>
</dbReference>
<keyword evidence="5" id="KW-0735">Signal-anchor</keyword>
<evidence type="ECO:0000256" key="2">
    <source>
        <dbReference type="ARBA" id="ARBA00009289"/>
    </source>
</evidence>
<keyword evidence="14" id="KW-1185">Reference proteome</keyword>
<feature type="non-terminal residue" evidence="13">
    <location>
        <position position="1"/>
    </location>
</feature>
<dbReference type="AlphaFoldDB" id="A0A369J479"/>
<comment type="similarity">
    <text evidence="2">Belongs to the SPCS3 family.</text>
</comment>
<evidence type="ECO:0000256" key="3">
    <source>
        <dbReference type="ARBA" id="ARBA00022692"/>
    </source>
</evidence>
<evidence type="ECO:0000256" key="10">
    <source>
        <dbReference type="ARBA" id="ARBA00045670"/>
    </source>
</evidence>
<reference evidence="13" key="1">
    <citation type="submission" date="2018-04" db="EMBL/GenBank/DDBJ databases">
        <title>Whole genome sequencing of Hypsizygus marmoreus.</title>
        <authorList>
            <person name="Choi I.-G."/>
            <person name="Min B."/>
            <person name="Kim J.-G."/>
            <person name="Kim S."/>
            <person name="Oh Y.-L."/>
            <person name="Kong W.-S."/>
            <person name="Park H."/>
            <person name="Jeong J."/>
            <person name="Song E.-S."/>
        </authorList>
    </citation>
    <scope>NUCLEOTIDE SEQUENCE [LARGE SCALE GENOMIC DNA]</scope>
    <source>
        <strain evidence="13">51987-8</strain>
    </source>
</reference>
<keyword evidence="7 12" id="KW-0472">Membrane</keyword>
<feature type="compositionally biased region" description="Polar residues" evidence="11">
    <location>
        <begin position="1"/>
        <end position="10"/>
    </location>
</feature>
<dbReference type="GO" id="GO:0006465">
    <property type="term" value="P:signal peptide processing"/>
    <property type="evidence" value="ECO:0007669"/>
    <property type="project" value="InterPro"/>
</dbReference>
<dbReference type="FunCoup" id="A0A369J479">
    <property type="interactions" value="201"/>
</dbReference>
<dbReference type="EMBL" id="LUEZ02000122">
    <property type="protein sequence ID" value="RDB16778.1"/>
    <property type="molecule type" value="Genomic_DNA"/>
</dbReference>